<dbReference type="InterPro" id="IPR008700">
    <property type="entry name" value="TypeIII_avirulence_cleave"/>
</dbReference>
<evidence type="ECO:0000256" key="1">
    <source>
        <dbReference type="SAM" id="MobiDB-lite"/>
    </source>
</evidence>
<feature type="domain" description="RIN4 pathogenic type III effector avirulence factor Avr cleavage site" evidence="2">
    <location>
        <begin position="10"/>
        <end position="43"/>
    </location>
</feature>
<gene>
    <name evidence="4" type="primary">LOC110798260</name>
</gene>
<keyword evidence="3" id="KW-1185">Reference proteome</keyword>
<dbReference type="PANTHER" id="PTHR33159">
    <property type="entry name" value="RPM1-INTERACTING PROTEIN 4 (RIN4) FAMILY PROTEIN"/>
    <property type="match status" value="1"/>
</dbReference>
<dbReference type="InterPro" id="IPR040387">
    <property type="entry name" value="RIN4/NOI4"/>
</dbReference>
<dbReference type="GeneID" id="110798260"/>
<reference evidence="4" key="2">
    <citation type="submission" date="2025-08" db="UniProtKB">
        <authorList>
            <consortium name="RefSeq"/>
        </authorList>
    </citation>
    <scope>IDENTIFICATION</scope>
    <source>
        <tissue evidence="4">Leaf</tissue>
    </source>
</reference>
<dbReference type="OrthoDB" id="1707162at2759"/>
<dbReference type="PANTHER" id="PTHR33159:SF47">
    <property type="entry name" value="RIN4 PATHOGENIC TYPE III EFFECTOR AVIRULENCE FACTOR AVR CLEAVAGE SITE DOMAIN-CONTAINING PROTEIN"/>
    <property type="match status" value="1"/>
</dbReference>
<dbReference type="KEGG" id="soe:110798260"/>
<proteinExistence type="predicted"/>
<feature type="compositionally biased region" description="Low complexity" evidence="1">
    <location>
        <begin position="55"/>
        <end position="67"/>
    </location>
</feature>
<accession>A0A9R0J185</accession>
<dbReference type="RefSeq" id="XP_021859126.1">
    <property type="nucleotide sequence ID" value="XM_022003434.2"/>
</dbReference>
<dbReference type="Proteomes" id="UP000813463">
    <property type="component" value="Chromosome 4"/>
</dbReference>
<dbReference type="GO" id="GO:0005886">
    <property type="term" value="C:plasma membrane"/>
    <property type="evidence" value="ECO:0007669"/>
    <property type="project" value="TreeGrafter"/>
</dbReference>
<dbReference type="AlphaFoldDB" id="A0A9R0J185"/>
<evidence type="ECO:0000259" key="2">
    <source>
        <dbReference type="Pfam" id="PF05627"/>
    </source>
</evidence>
<feature type="region of interest" description="Disordered" evidence="1">
    <location>
        <begin position="1"/>
        <end position="92"/>
    </location>
</feature>
<reference evidence="3" key="1">
    <citation type="journal article" date="2021" name="Nat. Commun.">
        <title>Genomic analyses provide insights into spinach domestication and the genetic basis of agronomic traits.</title>
        <authorList>
            <person name="Cai X."/>
            <person name="Sun X."/>
            <person name="Xu C."/>
            <person name="Sun H."/>
            <person name="Wang X."/>
            <person name="Ge C."/>
            <person name="Zhang Z."/>
            <person name="Wang Q."/>
            <person name="Fei Z."/>
            <person name="Jiao C."/>
            <person name="Wang Q."/>
        </authorList>
    </citation>
    <scope>NUCLEOTIDE SEQUENCE [LARGE SCALE GENOMIC DNA]</scope>
    <source>
        <strain evidence="3">cv. Varoflay</strain>
    </source>
</reference>
<name>A0A9R0J185_SPIOL</name>
<protein>
    <submittedName>
        <fullName evidence="4">Protein NOI4</fullName>
    </submittedName>
</protein>
<sequence length="92" mass="10333">MPPKASNNAGNRSLPKFGEWDVNNPQSAEGFTVIFNTARDQKKNDRSNSGNSAGGNQRPNQNNQGNQRQHHKQNDQQHNSTKKKWLSCLFGK</sequence>
<evidence type="ECO:0000313" key="3">
    <source>
        <dbReference type="Proteomes" id="UP000813463"/>
    </source>
</evidence>
<feature type="compositionally biased region" description="Polar residues" evidence="1">
    <location>
        <begin position="1"/>
        <end position="11"/>
    </location>
</feature>
<evidence type="ECO:0000313" key="4">
    <source>
        <dbReference type="RefSeq" id="XP_021859126.1"/>
    </source>
</evidence>
<dbReference type="Pfam" id="PF05627">
    <property type="entry name" value="AvrRpt-cleavage"/>
    <property type="match status" value="1"/>
</dbReference>
<organism evidence="3 4">
    <name type="scientific">Spinacia oleracea</name>
    <name type="common">Spinach</name>
    <dbReference type="NCBI Taxonomy" id="3562"/>
    <lineage>
        <taxon>Eukaryota</taxon>
        <taxon>Viridiplantae</taxon>
        <taxon>Streptophyta</taxon>
        <taxon>Embryophyta</taxon>
        <taxon>Tracheophyta</taxon>
        <taxon>Spermatophyta</taxon>
        <taxon>Magnoliopsida</taxon>
        <taxon>eudicotyledons</taxon>
        <taxon>Gunneridae</taxon>
        <taxon>Pentapetalae</taxon>
        <taxon>Caryophyllales</taxon>
        <taxon>Chenopodiaceae</taxon>
        <taxon>Chenopodioideae</taxon>
        <taxon>Anserineae</taxon>
        <taxon>Spinacia</taxon>
    </lineage>
</organism>